<feature type="region of interest" description="Disordered" evidence="1">
    <location>
        <begin position="145"/>
        <end position="197"/>
    </location>
</feature>
<name>A0ABM3PDR1_ACIJB</name>
<gene>
    <name evidence="3" type="primary">LOC128313707</name>
</gene>
<evidence type="ECO:0000313" key="2">
    <source>
        <dbReference type="Proteomes" id="UP001652583"/>
    </source>
</evidence>
<dbReference type="RefSeq" id="XP_053069812.1">
    <property type="nucleotide sequence ID" value="XM_053213837.1"/>
</dbReference>
<organism evidence="2 3">
    <name type="scientific">Acinonyx jubatus</name>
    <name type="common">Cheetah</name>
    <dbReference type="NCBI Taxonomy" id="32536"/>
    <lineage>
        <taxon>Eukaryota</taxon>
        <taxon>Metazoa</taxon>
        <taxon>Chordata</taxon>
        <taxon>Craniata</taxon>
        <taxon>Vertebrata</taxon>
        <taxon>Euteleostomi</taxon>
        <taxon>Mammalia</taxon>
        <taxon>Eutheria</taxon>
        <taxon>Laurasiatheria</taxon>
        <taxon>Carnivora</taxon>
        <taxon>Feliformia</taxon>
        <taxon>Felidae</taxon>
        <taxon>Felinae</taxon>
        <taxon>Acinonyx</taxon>
    </lineage>
</organism>
<accession>A0ABM3PDR1</accession>
<reference evidence="3" key="1">
    <citation type="submission" date="2025-08" db="UniProtKB">
        <authorList>
            <consortium name="RefSeq"/>
        </authorList>
    </citation>
    <scope>IDENTIFICATION</scope>
    <source>
        <tissue evidence="3">Blood</tissue>
    </source>
</reference>
<evidence type="ECO:0000313" key="3">
    <source>
        <dbReference type="RefSeq" id="XP_053069812.1"/>
    </source>
</evidence>
<dbReference type="Proteomes" id="UP001652583">
    <property type="component" value="Chromosome E3"/>
</dbReference>
<evidence type="ECO:0000256" key="1">
    <source>
        <dbReference type="SAM" id="MobiDB-lite"/>
    </source>
</evidence>
<protein>
    <submittedName>
        <fullName evidence="3">Uncharacterized protein LOC128313707</fullName>
    </submittedName>
</protein>
<sequence>MGDGITSSAYDLASPSLPSSAKVERVLPSPRDFLTSILLDSRQPWQECCPPPETWARGSAGDCKAADLLYSGSFLGAHRLAATEADLLVLATPGQSKRAVSWTVCDLSSWTRPPTGGQSVGLLPSSLGPPVGTLLGAACDRRVTEAGGPELGRTGSQEESESTVWGPEPAERSRLMSKAGTHHPPSTWPKCASRKNTGRDTRASATFYLHPLGVTWVLPPNTPLETLHRRWDSGILAGTRQP</sequence>
<dbReference type="GeneID" id="128313707"/>
<proteinExistence type="predicted"/>
<keyword evidence="2" id="KW-1185">Reference proteome</keyword>